<feature type="transmembrane region" description="Helical" evidence="2">
    <location>
        <begin position="436"/>
        <end position="457"/>
    </location>
</feature>
<feature type="transmembrane region" description="Helical" evidence="2">
    <location>
        <begin position="298"/>
        <end position="319"/>
    </location>
</feature>
<proteinExistence type="predicted"/>
<dbReference type="AlphaFoldDB" id="A0A6I3NZV6"/>
<feature type="compositionally biased region" description="Acidic residues" evidence="1">
    <location>
        <begin position="342"/>
        <end position="357"/>
    </location>
</feature>
<keyword evidence="2" id="KW-0472">Membrane</keyword>
<reference evidence="3 4" key="1">
    <citation type="journal article" date="2019" name="Nat. Med.">
        <title>A library of human gut bacterial isolates paired with longitudinal multiomics data enables mechanistic microbiome research.</title>
        <authorList>
            <person name="Poyet M."/>
            <person name="Groussin M."/>
            <person name="Gibbons S.M."/>
            <person name="Avila-Pacheco J."/>
            <person name="Jiang X."/>
            <person name="Kearney S.M."/>
            <person name="Perrotta A.R."/>
            <person name="Berdy B."/>
            <person name="Zhao S."/>
            <person name="Lieberman T.D."/>
            <person name="Swanson P.K."/>
            <person name="Smith M."/>
            <person name="Roesemann S."/>
            <person name="Alexander J.E."/>
            <person name="Rich S.A."/>
            <person name="Livny J."/>
            <person name="Vlamakis H."/>
            <person name="Clish C."/>
            <person name="Bullock K."/>
            <person name="Deik A."/>
            <person name="Scott J."/>
            <person name="Pierce K.A."/>
            <person name="Xavier R.J."/>
            <person name="Alm E.J."/>
        </authorList>
    </citation>
    <scope>NUCLEOTIDE SEQUENCE [LARGE SCALE GENOMIC DNA]</scope>
    <source>
        <strain evidence="3 4">BIOML-A18</strain>
    </source>
</reference>
<evidence type="ECO:0000313" key="4">
    <source>
        <dbReference type="Proteomes" id="UP000430295"/>
    </source>
</evidence>
<keyword evidence="2" id="KW-0812">Transmembrane</keyword>
<feature type="transmembrane region" description="Helical" evidence="2">
    <location>
        <begin position="267"/>
        <end position="292"/>
    </location>
</feature>
<feature type="transmembrane region" description="Helical" evidence="2">
    <location>
        <begin position="389"/>
        <end position="408"/>
    </location>
</feature>
<dbReference type="Proteomes" id="UP000430295">
    <property type="component" value="Unassembled WGS sequence"/>
</dbReference>
<comment type="caution">
    <text evidence="3">The sequence shown here is derived from an EMBL/GenBank/DDBJ whole genome shotgun (WGS) entry which is preliminary data.</text>
</comment>
<feature type="transmembrane region" description="Helical" evidence="2">
    <location>
        <begin position="148"/>
        <end position="168"/>
    </location>
</feature>
<dbReference type="RefSeq" id="WP_155198725.1">
    <property type="nucleotide sequence ID" value="NZ_JASHAP010000015.1"/>
</dbReference>
<feature type="region of interest" description="Disordered" evidence="1">
    <location>
        <begin position="340"/>
        <end position="374"/>
    </location>
</feature>
<organism evidence="3 4">
    <name type="scientific">Streptococcus parasanguinis</name>
    <dbReference type="NCBI Taxonomy" id="1318"/>
    <lineage>
        <taxon>Bacteria</taxon>
        <taxon>Bacillati</taxon>
        <taxon>Bacillota</taxon>
        <taxon>Bacilli</taxon>
        <taxon>Lactobacillales</taxon>
        <taxon>Streptococcaceae</taxon>
        <taxon>Streptococcus</taxon>
    </lineage>
</organism>
<accession>A0A6I3NZV6</accession>
<keyword evidence="2" id="KW-1133">Transmembrane helix</keyword>
<evidence type="ECO:0000313" key="3">
    <source>
        <dbReference type="EMBL" id="MTR40113.1"/>
    </source>
</evidence>
<protein>
    <submittedName>
        <fullName evidence="3">Uncharacterized protein</fullName>
    </submittedName>
</protein>
<gene>
    <name evidence="3" type="ORF">GMC75_00020</name>
</gene>
<name>A0A6I3NZV6_STRPA</name>
<evidence type="ECO:0000256" key="2">
    <source>
        <dbReference type="SAM" id="Phobius"/>
    </source>
</evidence>
<evidence type="ECO:0000256" key="1">
    <source>
        <dbReference type="SAM" id="MobiDB-lite"/>
    </source>
</evidence>
<sequence length="462" mass="54413">MFQIISVFLTLILLYGYLKYKEKAKKKYSGSIVFEIIDREYSNWYKKKRNGIVINKKTASMFEVDKVVFKLKEKFEDQGVSKEQLKDYLDFLYNDEPKKVGFYSIIISVFGYFGIDKLKGLFPQLNNITDISMVSKDIADTFNINSKFALIVLYLLFFIGILVLLFYISYKLATMDNMYIDTQKIYVLKRAEKIWDFEKDDSVLTITDARDKFKVRNNLIFPKLKYSKSKIEEDFDRAIGDTFNNNNEYFKNLPGINKIKWQGIKEWLFGMSLPVFLIIIIFILCHLMVFYKGQLPDILIYAIFFLTLFVIYCFMLIYLTQIDKQNKLIDKVQTSVANSEQTESELQTEADDSEQTESESQTKASDTEHSNSSKAKRKIKYRHYNNKRIYFSLFITLLIHYILCLILINDWTNINLSPCYLIDNISPLFKVQLPILFLRIPIIISFAVTFFSTFFQIKSDNN</sequence>
<dbReference type="EMBL" id="WMYS01000001">
    <property type="protein sequence ID" value="MTR40113.1"/>
    <property type="molecule type" value="Genomic_DNA"/>
</dbReference>